<evidence type="ECO:0000313" key="2">
    <source>
        <dbReference type="Proteomes" id="UP000516117"/>
    </source>
</evidence>
<gene>
    <name evidence="1" type="ORF">H9L22_10260</name>
</gene>
<protein>
    <submittedName>
        <fullName evidence="1">Uncharacterized protein</fullName>
    </submittedName>
</protein>
<proteinExistence type="predicted"/>
<dbReference type="Proteomes" id="UP000516117">
    <property type="component" value="Chromosome"/>
</dbReference>
<dbReference type="AlphaFoldDB" id="A0A7H0H2C8"/>
<reference evidence="1 2" key="1">
    <citation type="submission" date="2020-08" db="EMBL/GenBank/DDBJ databases">
        <title>Genome sequence of Tessaracoccus defluvii JCM 17540T.</title>
        <authorList>
            <person name="Hyun D.-W."/>
            <person name="Bae J.-W."/>
        </authorList>
    </citation>
    <scope>NUCLEOTIDE SEQUENCE [LARGE SCALE GENOMIC DNA]</scope>
    <source>
        <strain evidence="1 2">JCM 17540</strain>
    </source>
</reference>
<dbReference type="RefSeq" id="WP_187719832.1">
    <property type="nucleotide sequence ID" value="NZ_CP060789.1"/>
</dbReference>
<organism evidence="1 2">
    <name type="scientific">Tessaracoccus defluvii</name>
    <dbReference type="NCBI Taxonomy" id="1285901"/>
    <lineage>
        <taxon>Bacteria</taxon>
        <taxon>Bacillati</taxon>
        <taxon>Actinomycetota</taxon>
        <taxon>Actinomycetes</taxon>
        <taxon>Propionibacteriales</taxon>
        <taxon>Propionibacteriaceae</taxon>
        <taxon>Tessaracoccus</taxon>
    </lineage>
</organism>
<accession>A0A7H0H2C8</accession>
<sequence>MFACGGAVSVAESDGGDVVADALALAESISFTESQPVAVSDGSGVVSG</sequence>
<dbReference type="KEGG" id="tdf:H9L22_10260"/>
<keyword evidence="2" id="KW-1185">Reference proteome</keyword>
<dbReference type="EMBL" id="CP060789">
    <property type="protein sequence ID" value="QNP54694.1"/>
    <property type="molecule type" value="Genomic_DNA"/>
</dbReference>
<name>A0A7H0H2C8_9ACTN</name>
<evidence type="ECO:0000313" key="1">
    <source>
        <dbReference type="EMBL" id="QNP54694.1"/>
    </source>
</evidence>